<protein>
    <submittedName>
        <fullName evidence="1">Uncharacterized protein</fullName>
    </submittedName>
</protein>
<gene>
    <name evidence="1" type="ORF">K488DRAFT_18988</name>
</gene>
<accession>A0ACB8QEC5</accession>
<evidence type="ECO:0000313" key="1">
    <source>
        <dbReference type="EMBL" id="KAI0030030.1"/>
    </source>
</evidence>
<evidence type="ECO:0000313" key="2">
    <source>
        <dbReference type="Proteomes" id="UP000814128"/>
    </source>
</evidence>
<name>A0ACB8QEC5_9AGAM</name>
<keyword evidence="2" id="KW-1185">Reference proteome</keyword>
<comment type="caution">
    <text evidence="1">The sequence shown here is derived from an EMBL/GenBank/DDBJ whole genome shotgun (WGS) entry which is preliminary data.</text>
</comment>
<organism evidence="1 2">
    <name type="scientific">Vararia minispora EC-137</name>
    <dbReference type="NCBI Taxonomy" id="1314806"/>
    <lineage>
        <taxon>Eukaryota</taxon>
        <taxon>Fungi</taxon>
        <taxon>Dikarya</taxon>
        <taxon>Basidiomycota</taxon>
        <taxon>Agaricomycotina</taxon>
        <taxon>Agaricomycetes</taxon>
        <taxon>Russulales</taxon>
        <taxon>Lachnocladiaceae</taxon>
        <taxon>Vararia</taxon>
    </lineage>
</organism>
<feature type="non-terminal residue" evidence="1">
    <location>
        <position position="1"/>
    </location>
</feature>
<dbReference type="Proteomes" id="UP000814128">
    <property type="component" value="Unassembled WGS sequence"/>
</dbReference>
<dbReference type="EMBL" id="MU273643">
    <property type="protein sequence ID" value="KAI0030030.1"/>
    <property type="molecule type" value="Genomic_DNA"/>
</dbReference>
<reference evidence="1" key="2">
    <citation type="journal article" date="2022" name="New Phytol.">
        <title>Evolutionary transition to the ectomycorrhizal habit in the genomes of a hyperdiverse lineage of mushroom-forming fungi.</title>
        <authorList>
            <person name="Looney B."/>
            <person name="Miyauchi S."/>
            <person name="Morin E."/>
            <person name="Drula E."/>
            <person name="Courty P.E."/>
            <person name="Kohler A."/>
            <person name="Kuo A."/>
            <person name="LaButti K."/>
            <person name="Pangilinan J."/>
            <person name="Lipzen A."/>
            <person name="Riley R."/>
            <person name="Andreopoulos W."/>
            <person name="He G."/>
            <person name="Johnson J."/>
            <person name="Nolan M."/>
            <person name="Tritt A."/>
            <person name="Barry K.W."/>
            <person name="Grigoriev I.V."/>
            <person name="Nagy L.G."/>
            <person name="Hibbett D."/>
            <person name="Henrissat B."/>
            <person name="Matheny P.B."/>
            <person name="Labbe J."/>
            <person name="Martin F.M."/>
        </authorList>
    </citation>
    <scope>NUCLEOTIDE SEQUENCE</scope>
    <source>
        <strain evidence="1">EC-137</strain>
    </source>
</reference>
<proteinExistence type="predicted"/>
<sequence>TVRHRLKATLRTAREERDKAKSQATWTSYALNIAIGLQVLFGALTTGLGAALSGNSSSAPLVISILGGTSTILASYLARARGSGEPERSALRVHSLEHFLRRVQAFCDDHGEEDGHNEQLRSFRIELEELLGN</sequence>
<reference evidence="1" key="1">
    <citation type="submission" date="2021-02" db="EMBL/GenBank/DDBJ databases">
        <authorList>
            <consortium name="DOE Joint Genome Institute"/>
            <person name="Ahrendt S."/>
            <person name="Looney B.P."/>
            <person name="Miyauchi S."/>
            <person name="Morin E."/>
            <person name="Drula E."/>
            <person name="Courty P.E."/>
            <person name="Chicoki N."/>
            <person name="Fauchery L."/>
            <person name="Kohler A."/>
            <person name="Kuo A."/>
            <person name="Labutti K."/>
            <person name="Pangilinan J."/>
            <person name="Lipzen A."/>
            <person name="Riley R."/>
            <person name="Andreopoulos W."/>
            <person name="He G."/>
            <person name="Johnson J."/>
            <person name="Barry K.W."/>
            <person name="Grigoriev I.V."/>
            <person name="Nagy L."/>
            <person name="Hibbett D."/>
            <person name="Henrissat B."/>
            <person name="Matheny P.B."/>
            <person name="Labbe J."/>
            <person name="Martin F."/>
        </authorList>
    </citation>
    <scope>NUCLEOTIDE SEQUENCE</scope>
    <source>
        <strain evidence="1">EC-137</strain>
    </source>
</reference>
<feature type="non-terminal residue" evidence="1">
    <location>
        <position position="133"/>
    </location>
</feature>